<dbReference type="EMBL" id="CP015163">
    <property type="protein sequence ID" value="AXB42714.1"/>
    <property type="molecule type" value="Genomic_DNA"/>
</dbReference>
<evidence type="ECO:0000313" key="7">
    <source>
        <dbReference type="EMBL" id="AXB42714.1"/>
    </source>
</evidence>
<keyword evidence="4 5" id="KW-0732">Signal</keyword>
<feature type="chain" id="PRO_5039595651" evidence="5">
    <location>
        <begin position="26"/>
        <end position="328"/>
    </location>
</feature>
<dbReference type="Proteomes" id="UP000250434">
    <property type="component" value="Chromosome"/>
</dbReference>
<dbReference type="PANTHER" id="PTHR30532:SF1">
    <property type="entry name" value="IRON(3+)-HYDROXAMATE-BINDING PROTEIN FHUD"/>
    <property type="match status" value="1"/>
</dbReference>
<sequence>MENPAVRRTFGAALAALALTLSACATEPAGSSTAAPVVPVDRAVAPLEPSLRITDPHGQELTLTAPPQRIVCLSGLCDDLTTELGIVPAGTSNPRLLSHPVLLGDAGAAVPVVRGSFGSEDVESIAALKPDLVIGLSGVHDGLASTVGQFAPLWLTEPKTWQESVGYLRNLGALTGRVEEATRAEERFRAMLADTVEKRGQRGTAVLMYGSVDAIGVDNADSLKGDLLAHLFRYPFPAKNSDVDTASNYSVEELLAQQPDVVFVYSLLFSTDAVPLSRQLADNPVWREIPAVKTGAVHEMNADLWGKGRGTRSLAAIVREAVDKAPAA</sequence>
<keyword evidence="8" id="KW-1185">Reference proteome</keyword>
<evidence type="ECO:0000256" key="3">
    <source>
        <dbReference type="ARBA" id="ARBA00022448"/>
    </source>
</evidence>
<dbReference type="SUPFAM" id="SSF53807">
    <property type="entry name" value="Helical backbone' metal receptor"/>
    <property type="match status" value="1"/>
</dbReference>
<dbReference type="PANTHER" id="PTHR30532">
    <property type="entry name" value="IRON III DICITRATE-BINDING PERIPLASMIC PROTEIN"/>
    <property type="match status" value="1"/>
</dbReference>
<evidence type="ECO:0000256" key="1">
    <source>
        <dbReference type="ARBA" id="ARBA00004196"/>
    </source>
</evidence>
<protein>
    <submittedName>
        <fullName evidence="7">Iron ABC transporter substrate-binding protein</fullName>
    </submittedName>
</protein>
<evidence type="ECO:0000256" key="2">
    <source>
        <dbReference type="ARBA" id="ARBA00008814"/>
    </source>
</evidence>
<evidence type="ECO:0000256" key="4">
    <source>
        <dbReference type="ARBA" id="ARBA00022729"/>
    </source>
</evidence>
<name>A0A344L3U0_9PSEU</name>
<comment type="subcellular location">
    <subcellularLocation>
        <location evidence="1">Cell envelope</location>
    </subcellularLocation>
</comment>
<accession>A0A344L3U0</accession>
<dbReference type="AlphaFoldDB" id="A0A344L3U0"/>
<dbReference type="InterPro" id="IPR051313">
    <property type="entry name" value="Bact_iron-sidero_bind"/>
</dbReference>
<dbReference type="GO" id="GO:0030288">
    <property type="term" value="C:outer membrane-bounded periplasmic space"/>
    <property type="evidence" value="ECO:0007669"/>
    <property type="project" value="TreeGrafter"/>
</dbReference>
<dbReference type="Pfam" id="PF01497">
    <property type="entry name" value="Peripla_BP_2"/>
    <property type="match status" value="1"/>
</dbReference>
<evidence type="ECO:0000256" key="5">
    <source>
        <dbReference type="SAM" id="SignalP"/>
    </source>
</evidence>
<keyword evidence="3" id="KW-0813">Transport</keyword>
<feature type="signal peptide" evidence="5">
    <location>
        <begin position="1"/>
        <end position="25"/>
    </location>
</feature>
<reference evidence="7 8" key="1">
    <citation type="submission" date="2016-04" db="EMBL/GenBank/DDBJ databases">
        <title>Complete genome sequence and analysis of deep-sea sediment isolate, Amycolatopsis sp. WP1.</title>
        <authorList>
            <person name="Wang H."/>
            <person name="Chen S."/>
            <person name="Wu Q."/>
        </authorList>
    </citation>
    <scope>NUCLEOTIDE SEQUENCE [LARGE SCALE GENOMIC DNA]</scope>
    <source>
        <strain evidence="7 8">WP1</strain>
    </source>
</reference>
<organism evidence="7 8">
    <name type="scientific">Amycolatopsis albispora</name>
    <dbReference type="NCBI Taxonomy" id="1804986"/>
    <lineage>
        <taxon>Bacteria</taxon>
        <taxon>Bacillati</taxon>
        <taxon>Actinomycetota</taxon>
        <taxon>Actinomycetes</taxon>
        <taxon>Pseudonocardiales</taxon>
        <taxon>Pseudonocardiaceae</taxon>
        <taxon>Amycolatopsis</taxon>
    </lineage>
</organism>
<feature type="domain" description="Fe/B12 periplasmic-binding" evidence="6">
    <location>
        <begin position="69"/>
        <end position="328"/>
    </location>
</feature>
<dbReference type="InterPro" id="IPR002491">
    <property type="entry name" value="ABC_transptr_periplasmic_BD"/>
</dbReference>
<dbReference type="PROSITE" id="PS50983">
    <property type="entry name" value="FE_B12_PBP"/>
    <property type="match status" value="1"/>
</dbReference>
<dbReference type="PROSITE" id="PS51257">
    <property type="entry name" value="PROKAR_LIPOPROTEIN"/>
    <property type="match status" value="1"/>
</dbReference>
<evidence type="ECO:0000313" key="8">
    <source>
        <dbReference type="Proteomes" id="UP000250434"/>
    </source>
</evidence>
<comment type="similarity">
    <text evidence="2">Belongs to the bacterial solute-binding protein 8 family.</text>
</comment>
<dbReference type="Gene3D" id="3.40.50.1980">
    <property type="entry name" value="Nitrogenase molybdenum iron protein domain"/>
    <property type="match status" value="2"/>
</dbReference>
<dbReference type="OrthoDB" id="6495095at2"/>
<evidence type="ECO:0000259" key="6">
    <source>
        <dbReference type="PROSITE" id="PS50983"/>
    </source>
</evidence>
<proteinExistence type="inferred from homology"/>
<dbReference type="KEGG" id="aab:A4R43_09380"/>
<dbReference type="GO" id="GO:1901678">
    <property type="term" value="P:iron coordination entity transport"/>
    <property type="evidence" value="ECO:0007669"/>
    <property type="project" value="UniProtKB-ARBA"/>
</dbReference>
<gene>
    <name evidence="7" type="ORF">A4R43_09380</name>
</gene>